<keyword evidence="1" id="KW-1133">Transmembrane helix</keyword>
<dbReference type="Proteomes" id="UP000809431">
    <property type="component" value="Unassembled WGS sequence"/>
</dbReference>
<protein>
    <submittedName>
        <fullName evidence="3">Pilus assembly protein</fullName>
    </submittedName>
</protein>
<keyword evidence="4" id="KW-1185">Reference proteome</keyword>
<keyword evidence="1" id="KW-0472">Membrane</keyword>
<dbReference type="Pfam" id="PF07811">
    <property type="entry name" value="TadE"/>
    <property type="match status" value="1"/>
</dbReference>
<accession>A0ABS2BLJ4</accession>
<feature type="transmembrane region" description="Helical" evidence="1">
    <location>
        <begin position="70"/>
        <end position="93"/>
    </location>
</feature>
<evidence type="ECO:0000259" key="2">
    <source>
        <dbReference type="Pfam" id="PF07811"/>
    </source>
</evidence>
<evidence type="ECO:0000256" key="1">
    <source>
        <dbReference type="SAM" id="Phobius"/>
    </source>
</evidence>
<gene>
    <name evidence="3" type="ORF">JMJ54_08485</name>
</gene>
<sequence>MRALDGITRNTQAEHGCGSACPQGLSFCPAIQIDIDKPCFQSTLNQISSGRGHTMPIPAFNQRGAAALEFALTLPLLLLLLYGMVAYSLLFVLQQQLTLAAAEGGRAAMRYAANPAARNTAITAAVQQAVRGWPTARQSFLNIQIQTASGTCPANLTCLAIVVNYPYAAQPILPSMLGLPYPTTISSQAAVQLDQLVLN</sequence>
<name>A0ABS2BLJ4_9NEIS</name>
<feature type="domain" description="TadE-like" evidence="2">
    <location>
        <begin position="64"/>
        <end position="106"/>
    </location>
</feature>
<organism evidence="3 4">
    <name type="scientific">Jeongeupia naejangsanensis</name>
    <dbReference type="NCBI Taxonomy" id="613195"/>
    <lineage>
        <taxon>Bacteria</taxon>
        <taxon>Pseudomonadati</taxon>
        <taxon>Pseudomonadota</taxon>
        <taxon>Betaproteobacteria</taxon>
        <taxon>Neisseriales</taxon>
        <taxon>Chitinibacteraceae</taxon>
        <taxon>Jeongeupia</taxon>
    </lineage>
</organism>
<keyword evidence="1" id="KW-0812">Transmembrane</keyword>
<proteinExistence type="predicted"/>
<evidence type="ECO:0000313" key="4">
    <source>
        <dbReference type="Proteomes" id="UP000809431"/>
    </source>
</evidence>
<comment type="caution">
    <text evidence="3">The sequence shown here is derived from an EMBL/GenBank/DDBJ whole genome shotgun (WGS) entry which is preliminary data.</text>
</comment>
<reference evidence="3 4" key="1">
    <citation type="submission" date="2021-01" db="EMBL/GenBank/DDBJ databases">
        <title>Draft Genome Sequence and Polyhydroxyalkanoate Biosynthetic Potential of Jeongeupia naejangsanensis Type Strain DSM 24253.</title>
        <authorList>
            <person name="Turrini P."/>
            <person name="Artuso I."/>
            <person name="Lugli G.A."/>
            <person name="Frangipani E."/>
            <person name="Ventura M."/>
            <person name="Visca P."/>
        </authorList>
    </citation>
    <scope>NUCLEOTIDE SEQUENCE [LARGE SCALE GENOMIC DNA]</scope>
    <source>
        <strain evidence="3 4">DSM 24253</strain>
    </source>
</reference>
<evidence type="ECO:0000313" key="3">
    <source>
        <dbReference type="EMBL" id="MBM3115866.1"/>
    </source>
</evidence>
<dbReference type="EMBL" id="JAESND010000003">
    <property type="protein sequence ID" value="MBM3115866.1"/>
    <property type="molecule type" value="Genomic_DNA"/>
</dbReference>
<dbReference type="InterPro" id="IPR012495">
    <property type="entry name" value="TadE-like_dom"/>
</dbReference>